<dbReference type="EMBL" id="LXQA010357575">
    <property type="protein sequence ID" value="MCI46438.1"/>
    <property type="molecule type" value="Genomic_DNA"/>
</dbReference>
<evidence type="ECO:0000313" key="1">
    <source>
        <dbReference type="EMBL" id="MCI46438.1"/>
    </source>
</evidence>
<name>A0A392SC52_9FABA</name>
<sequence length="42" mass="5067">MWYCSLVGCWYGDVWMWWWWWCGGYDGSEKGVVAAAVTDLRW</sequence>
<keyword evidence="2" id="KW-1185">Reference proteome</keyword>
<comment type="caution">
    <text evidence="1">The sequence shown here is derived from an EMBL/GenBank/DDBJ whole genome shotgun (WGS) entry which is preliminary data.</text>
</comment>
<accession>A0A392SC52</accession>
<protein>
    <submittedName>
        <fullName evidence="1">Uncharacterized protein</fullName>
    </submittedName>
</protein>
<proteinExistence type="predicted"/>
<evidence type="ECO:0000313" key="2">
    <source>
        <dbReference type="Proteomes" id="UP000265520"/>
    </source>
</evidence>
<organism evidence="1 2">
    <name type="scientific">Trifolium medium</name>
    <dbReference type="NCBI Taxonomy" id="97028"/>
    <lineage>
        <taxon>Eukaryota</taxon>
        <taxon>Viridiplantae</taxon>
        <taxon>Streptophyta</taxon>
        <taxon>Embryophyta</taxon>
        <taxon>Tracheophyta</taxon>
        <taxon>Spermatophyta</taxon>
        <taxon>Magnoliopsida</taxon>
        <taxon>eudicotyledons</taxon>
        <taxon>Gunneridae</taxon>
        <taxon>Pentapetalae</taxon>
        <taxon>rosids</taxon>
        <taxon>fabids</taxon>
        <taxon>Fabales</taxon>
        <taxon>Fabaceae</taxon>
        <taxon>Papilionoideae</taxon>
        <taxon>50 kb inversion clade</taxon>
        <taxon>NPAAA clade</taxon>
        <taxon>Hologalegina</taxon>
        <taxon>IRL clade</taxon>
        <taxon>Trifolieae</taxon>
        <taxon>Trifolium</taxon>
    </lineage>
</organism>
<dbReference type="AlphaFoldDB" id="A0A392SC52"/>
<dbReference type="Proteomes" id="UP000265520">
    <property type="component" value="Unassembled WGS sequence"/>
</dbReference>
<reference evidence="1 2" key="1">
    <citation type="journal article" date="2018" name="Front. Plant Sci.">
        <title>Red Clover (Trifolium pratense) and Zigzag Clover (T. medium) - A Picture of Genomic Similarities and Differences.</title>
        <authorList>
            <person name="Dluhosova J."/>
            <person name="Istvanek J."/>
            <person name="Nedelnik J."/>
            <person name="Repkova J."/>
        </authorList>
    </citation>
    <scope>NUCLEOTIDE SEQUENCE [LARGE SCALE GENOMIC DNA]</scope>
    <source>
        <strain evidence="2">cv. 10/8</strain>
        <tissue evidence="1">Leaf</tissue>
    </source>
</reference>
<feature type="non-terminal residue" evidence="1">
    <location>
        <position position="42"/>
    </location>
</feature>